<organism evidence="1 2">
    <name type="scientific">Aeromonas salmonicida subsp. pectinolytica 34mel</name>
    <dbReference type="NCBI Taxonomy" id="1324960"/>
    <lineage>
        <taxon>Bacteria</taxon>
        <taxon>Pseudomonadati</taxon>
        <taxon>Pseudomonadota</taxon>
        <taxon>Gammaproteobacteria</taxon>
        <taxon>Aeromonadales</taxon>
        <taxon>Aeromonadaceae</taxon>
        <taxon>Aeromonas</taxon>
    </lineage>
</organism>
<dbReference type="AlphaFoldDB" id="T0QUW9"/>
<evidence type="ECO:0008006" key="3">
    <source>
        <dbReference type="Google" id="ProtNLM"/>
    </source>
</evidence>
<protein>
    <recommendedName>
        <fullName evidence="3">Plasmid stabilization protein</fullName>
    </recommendedName>
</protein>
<reference evidence="2" key="1">
    <citation type="journal article" date="2018" name="BMC Genomics">
        <title>The complete and fully assembled genome sequence of Aeromonas salmonicida subsp. pectinolytica and its comparative analysis with other Aeromonas species: investigation of the mobilome in environmental and pathogenic strains.</title>
        <authorList>
            <person name="Pfeiffer F."/>
            <person name="Zamora-Lagos M.A."/>
            <person name="Blettinger M."/>
            <person name="Yeroslaviz A."/>
            <person name="Dahl A."/>
            <person name="Gruber S."/>
            <person name="Habermann B.H."/>
        </authorList>
    </citation>
    <scope>NUCLEOTIDE SEQUENCE [LARGE SCALE GENOMIC DNA]</scope>
    <source>
        <strain evidence="2">34mel</strain>
    </source>
</reference>
<dbReference type="EMBL" id="CP022426">
    <property type="protein sequence ID" value="ATP09690.1"/>
    <property type="molecule type" value="Genomic_DNA"/>
</dbReference>
<proteinExistence type="predicted"/>
<evidence type="ECO:0000313" key="2">
    <source>
        <dbReference type="Proteomes" id="UP000222916"/>
    </source>
</evidence>
<gene>
    <name evidence="1" type="ORF">Asalp_25470</name>
</gene>
<accession>T0QUW9</accession>
<dbReference type="RefSeq" id="WP_021138739.1">
    <property type="nucleotide sequence ID" value="NZ_ARYZ02000010.1"/>
</dbReference>
<evidence type="ECO:0000313" key="1">
    <source>
        <dbReference type="EMBL" id="ATP09690.1"/>
    </source>
</evidence>
<dbReference type="OrthoDB" id="5297687at2"/>
<name>T0QUW9_AERSA</name>
<sequence length="83" mass="9293">MSYQILSDTVASITELKRNPMGTLKRGKGSAVAIFNRNVPVFYCVPPELFAYYVELAEDAELNRIADERIASLIRVNVSLDDL</sequence>
<dbReference type="Proteomes" id="UP000222916">
    <property type="component" value="Chromosome"/>
</dbReference>